<accession>R0F6M4</accession>
<dbReference type="GO" id="GO:0005634">
    <property type="term" value="C:nucleus"/>
    <property type="evidence" value="ECO:0007669"/>
    <property type="project" value="TreeGrafter"/>
</dbReference>
<evidence type="ECO:0000313" key="4">
    <source>
        <dbReference type="EMBL" id="EOA17181.1"/>
    </source>
</evidence>
<protein>
    <recommendedName>
        <fullName evidence="3">Glabrous enhancer-binding protein-like DBD domain-containing protein</fullName>
    </recommendedName>
</protein>
<reference evidence="5" key="1">
    <citation type="journal article" date="2013" name="Nat. Genet.">
        <title>The Capsella rubella genome and the genomic consequences of rapid mating system evolution.</title>
        <authorList>
            <person name="Slotte T."/>
            <person name="Hazzouri K.M."/>
            <person name="Agren J.A."/>
            <person name="Koenig D."/>
            <person name="Maumus F."/>
            <person name="Guo Y.L."/>
            <person name="Steige K."/>
            <person name="Platts A.E."/>
            <person name="Escobar J.S."/>
            <person name="Newman L.K."/>
            <person name="Wang W."/>
            <person name="Mandakova T."/>
            <person name="Vello E."/>
            <person name="Smith L.M."/>
            <person name="Henz S.R."/>
            <person name="Steffen J."/>
            <person name="Takuno S."/>
            <person name="Brandvain Y."/>
            <person name="Coop G."/>
            <person name="Andolfatto P."/>
            <person name="Hu T.T."/>
            <person name="Blanchette M."/>
            <person name="Clark R.M."/>
            <person name="Quesneville H."/>
            <person name="Nordborg M."/>
            <person name="Gaut B.S."/>
            <person name="Lysak M.A."/>
            <person name="Jenkins J."/>
            <person name="Grimwood J."/>
            <person name="Chapman J."/>
            <person name="Prochnik S."/>
            <person name="Shu S."/>
            <person name="Rokhsar D."/>
            <person name="Schmutz J."/>
            <person name="Weigel D."/>
            <person name="Wright S.I."/>
        </authorList>
    </citation>
    <scope>NUCLEOTIDE SEQUENCE [LARGE SCALE GENOMIC DNA]</scope>
    <source>
        <strain evidence="5">cv. Monte Gargano</strain>
    </source>
</reference>
<gene>
    <name evidence="4" type="ORF">CARUB_v10005452mg</name>
</gene>
<feature type="region of interest" description="Disordered" evidence="2">
    <location>
        <begin position="1"/>
        <end position="41"/>
    </location>
</feature>
<dbReference type="GO" id="GO:0006355">
    <property type="term" value="P:regulation of DNA-templated transcription"/>
    <property type="evidence" value="ECO:0007669"/>
    <property type="project" value="InterPro"/>
</dbReference>
<dbReference type="PANTHER" id="PTHR31662:SF61">
    <property type="entry name" value="GLABROUS1 ENHANCER-BINDING PROTEIN-LIKE 3"/>
    <property type="match status" value="1"/>
</dbReference>
<dbReference type="STRING" id="81985.R0F6M4"/>
<keyword evidence="5" id="KW-1185">Reference proteome</keyword>
<comment type="similarity">
    <text evidence="1">Belongs to the GeBP family.</text>
</comment>
<feature type="domain" description="Glabrous enhancer-binding protein-like DBD" evidence="3">
    <location>
        <begin position="67"/>
        <end position="160"/>
    </location>
</feature>
<dbReference type="AlphaFoldDB" id="R0F6M4"/>
<sequence>MMKRHGEGSDSSEDSSSDCFEIRHNAQPLTRNHEDDDECSGTEATIGERKKMKTKTLLVSSVAAAPKMNWTETDMLLILRGIVKYQNETKLSYSSDWSGVYDLIRGSMESDFSKRQLQNKILKLKWRFEEYQTRSNDGRSLSFANALDKQIFRLSWAIWGQNKTKSAFSENKMDQSKVLKERVPCVEQVRVSKAIDDGEIDKSEDLNVLQEALEVAASFQSFGKYQQKSLLRNLKNLGATQRKELTDEWKALLAEEMQLSVKKQSFYAKLVTAAFSA</sequence>
<evidence type="ECO:0000256" key="2">
    <source>
        <dbReference type="SAM" id="MobiDB-lite"/>
    </source>
</evidence>
<dbReference type="KEGG" id="crb:17880612"/>
<dbReference type="PANTHER" id="PTHR31662">
    <property type="entry name" value="BNAANNG10740D PROTEIN-RELATED"/>
    <property type="match status" value="1"/>
</dbReference>
<name>R0F6M4_9BRAS</name>
<dbReference type="InterPro" id="IPR053932">
    <property type="entry name" value="GeBP-like_DBD"/>
</dbReference>
<evidence type="ECO:0000259" key="3">
    <source>
        <dbReference type="Pfam" id="PF04504"/>
    </source>
</evidence>
<dbReference type="Proteomes" id="UP000029121">
    <property type="component" value="Unassembled WGS sequence"/>
</dbReference>
<dbReference type="OrthoDB" id="1093161at2759"/>
<evidence type="ECO:0000313" key="5">
    <source>
        <dbReference type="Proteomes" id="UP000029121"/>
    </source>
</evidence>
<organism evidence="4 5">
    <name type="scientific">Capsella rubella</name>
    <dbReference type="NCBI Taxonomy" id="81985"/>
    <lineage>
        <taxon>Eukaryota</taxon>
        <taxon>Viridiplantae</taxon>
        <taxon>Streptophyta</taxon>
        <taxon>Embryophyta</taxon>
        <taxon>Tracheophyta</taxon>
        <taxon>Spermatophyta</taxon>
        <taxon>Magnoliopsida</taxon>
        <taxon>eudicotyledons</taxon>
        <taxon>Gunneridae</taxon>
        <taxon>Pentapetalae</taxon>
        <taxon>rosids</taxon>
        <taxon>malvids</taxon>
        <taxon>Brassicales</taxon>
        <taxon>Brassicaceae</taxon>
        <taxon>Camelineae</taxon>
        <taxon>Capsella</taxon>
    </lineage>
</organism>
<dbReference type="Pfam" id="PF04504">
    <property type="entry name" value="GeBP-like_DBD"/>
    <property type="match status" value="1"/>
</dbReference>
<proteinExistence type="inferred from homology"/>
<dbReference type="EMBL" id="KB870811">
    <property type="protein sequence ID" value="EOA17181.1"/>
    <property type="molecule type" value="Genomic_DNA"/>
</dbReference>
<dbReference type="InterPro" id="IPR007592">
    <property type="entry name" value="GEBP"/>
</dbReference>
<dbReference type="eggNOG" id="ENOG502R6TU">
    <property type="taxonomic scope" value="Eukaryota"/>
</dbReference>
<evidence type="ECO:0000256" key="1">
    <source>
        <dbReference type="ARBA" id="ARBA00010820"/>
    </source>
</evidence>